<evidence type="ECO:0000313" key="3">
    <source>
        <dbReference type="Proteomes" id="UP001500622"/>
    </source>
</evidence>
<reference evidence="3" key="1">
    <citation type="journal article" date="2019" name="Int. J. Syst. Evol. Microbiol.">
        <title>The Global Catalogue of Microorganisms (GCM) 10K type strain sequencing project: providing services to taxonomists for standard genome sequencing and annotation.</title>
        <authorList>
            <consortium name="The Broad Institute Genomics Platform"/>
            <consortium name="The Broad Institute Genome Sequencing Center for Infectious Disease"/>
            <person name="Wu L."/>
            <person name="Ma J."/>
        </authorList>
    </citation>
    <scope>NUCLEOTIDE SEQUENCE [LARGE SCALE GENOMIC DNA]</scope>
    <source>
        <strain evidence="3">JCM 17810</strain>
    </source>
</reference>
<sequence>MTAATTQRRAYVVGYLEDVAMGPEIVAYMARIESTFEPFGGEWVVHGTTPQVVEGVLRGDVVIIGFPSLAEARAWYESSAYQSILELRTRNCRSIVMMLEGVPAGYEAAETIASLPVG</sequence>
<dbReference type="EMBL" id="BAABGN010000012">
    <property type="protein sequence ID" value="GAA4428947.1"/>
    <property type="molecule type" value="Genomic_DNA"/>
</dbReference>
<dbReference type="Proteomes" id="UP001500622">
    <property type="component" value="Unassembled WGS sequence"/>
</dbReference>
<dbReference type="PANTHER" id="PTHR41521">
    <property type="match status" value="1"/>
</dbReference>
<gene>
    <name evidence="2" type="ORF">GCM10023169_30710</name>
</gene>
<dbReference type="RefSeq" id="WP_345217147.1">
    <property type="nucleotide sequence ID" value="NZ_BAABGN010000012.1"/>
</dbReference>
<dbReference type="InterPro" id="IPR011008">
    <property type="entry name" value="Dimeric_a/b-barrel"/>
</dbReference>
<dbReference type="Gene3D" id="3.30.70.100">
    <property type="match status" value="1"/>
</dbReference>
<evidence type="ECO:0000259" key="1">
    <source>
        <dbReference type="Pfam" id="PF07045"/>
    </source>
</evidence>
<keyword evidence="3" id="KW-1185">Reference proteome</keyword>
<organism evidence="2 3">
    <name type="scientific">Georgenia halophila</name>
    <dbReference type="NCBI Taxonomy" id="620889"/>
    <lineage>
        <taxon>Bacteria</taxon>
        <taxon>Bacillati</taxon>
        <taxon>Actinomycetota</taxon>
        <taxon>Actinomycetes</taxon>
        <taxon>Micrococcales</taxon>
        <taxon>Bogoriellaceae</taxon>
        <taxon>Georgenia</taxon>
    </lineage>
</organism>
<name>A0ABP8LFZ3_9MICO</name>
<protein>
    <recommendedName>
        <fullName evidence="1">DUF1330 domain-containing protein</fullName>
    </recommendedName>
</protein>
<accession>A0ABP8LFZ3</accession>
<evidence type="ECO:0000313" key="2">
    <source>
        <dbReference type="EMBL" id="GAA4428947.1"/>
    </source>
</evidence>
<dbReference type="Pfam" id="PF07045">
    <property type="entry name" value="DUF1330"/>
    <property type="match status" value="1"/>
</dbReference>
<proteinExistence type="predicted"/>
<comment type="caution">
    <text evidence="2">The sequence shown here is derived from an EMBL/GenBank/DDBJ whole genome shotgun (WGS) entry which is preliminary data.</text>
</comment>
<dbReference type="PANTHER" id="PTHR41521:SF4">
    <property type="entry name" value="BLR0684 PROTEIN"/>
    <property type="match status" value="1"/>
</dbReference>
<dbReference type="InterPro" id="IPR010753">
    <property type="entry name" value="DUF1330"/>
</dbReference>
<feature type="domain" description="DUF1330" evidence="1">
    <location>
        <begin position="10"/>
        <end position="102"/>
    </location>
</feature>
<dbReference type="SUPFAM" id="SSF54909">
    <property type="entry name" value="Dimeric alpha+beta barrel"/>
    <property type="match status" value="1"/>
</dbReference>